<feature type="region of interest" description="Disordered" evidence="10">
    <location>
        <begin position="875"/>
        <end position="902"/>
    </location>
</feature>
<dbReference type="GO" id="GO:0033617">
    <property type="term" value="P:mitochondrial respiratory chain complex IV assembly"/>
    <property type="evidence" value="ECO:0007669"/>
    <property type="project" value="InterPro"/>
</dbReference>
<feature type="domain" description="DBF4-type" evidence="12">
    <location>
        <begin position="1000"/>
        <end position="1049"/>
    </location>
</feature>
<proteinExistence type="predicted"/>
<dbReference type="GO" id="GO:0008270">
    <property type="term" value="F:zinc ion binding"/>
    <property type="evidence" value="ECO:0007669"/>
    <property type="project" value="UniProtKB-KW"/>
</dbReference>
<feature type="region of interest" description="Disordered" evidence="10">
    <location>
        <begin position="85"/>
        <end position="114"/>
    </location>
</feature>
<evidence type="ECO:0000256" key="6">
    <source>
        <dbReference type="ARBA" id="ARBA00022833"/>
    </source>
</evidence>
<dbReference type="PROSITE" id="PS00183">
    <property type="entry name" value="UBC_1"/>
    <property type="match status" value="1"/>
</dbReference>
<reference evidence="14" key="1">
    <citation type="journal article" date="2017" name="Genome Announc.">
        <title>Genome sequences of Cyberlindnera fabianii 65, Pichia kudriavzevii 129, and Saccharomyces cerevisiae 131 isolated from fermented masau fruits in Zimbabwe.</title>
        <authorList>
            <person name="van Rijswijck I.M.H."/>
            <person name="Derks M.F.L."/>
            <person name="Abee T."/>
            <person name="de Ridder D."/>
            <person name="Smid E.J."/>
        </authorList>
    </citation>
    <scope>NUCLEOTIDE SEQUENCE [LARGE SCALE GENOMIC DNA]</scope>
    <source>
        <strain evidence="14">129</strain>
    </source>
</reference>
<dbReference type="InterPro" id="IPR006572">
    <property type="entry name" value="Znf_DBF"/>
</dbReference>
<dbReference type="EMBL" id="MQVM01000007">
    <property type="protein sequence ID" value="ONH75118.1"/>
    <property type="molecule type" value="Genomic_DNA"/>
</dbReference>
<dbReference type="InterPro" id="IPR038545">
    <property type="entry name" value="Znf_DBF_sf"/>
</dbReference>
<dbReference type="Pfam" id="PF00179">
    <property type="entry name" value="UQ_con"/>
    <property type="match status" value="1"/>
</dbReference>
<dbReference type="SUPFAM" id="SSF54495">
    <property type="entry name" value="UBC-like"/>
    <property type="match status" value="1"/>
</dbReference>
<keyword evidence="6" id="KW-0862">Zinc</keyword>
<dbReference type="Pfam" id="PF07535">
    <property type="entry name" value="zf-DBF"/>
    <property type="match status" value="1"/>
</dbReference>
<dbReference type="InterPro" id="IPR055116">
    <property type="entry name" value="DBF4_BRCT"/>
</dbReference>
<dbReference type="Pfam" id="PF09803">
    <property type="entry name" value="Pet100"/>
    <property type="match status" value="1"/>
</dbReference>
<dbReference type="GO" id="GO:0016740">
    <property type="term" value="F:transferase activity"/>
    <property type="evidence" value="ECO:0007669"/>
    <property type="project" value="UniProtKB-KW"/>
</dbReference>
<keyword evidence="4 8" id="KW-0863">Zinc-finger</keyword>
<dbReference type="InterPro" id="IPR018625">
    <property type="entry name" value="Pet100"/>
</dbReference>
<keyword evidence="2" id="KW-0479">Metal-binding</keyword>
<accession>A0A1V2LPS2</accession>
<dbReference type="VEuPathDB" id="FungiDB:C5L36_0D04930"/>
<dbReference type="InterPro" id="IPR036420">
    <property type="entry name" value="BRCT_dom_sf"/>
</dbReference>
<evidence type="ECO:0000256" key="1">
    <source>
        <dbReference type="ARBA" id="ARBA00022679"/>
    </source>
</evidence>
<dbReference type="VEuPathDB" id="FungiDB:C5L36_0E03390"/>
<keyword evidence="5" id="KW-0833">Ubl conjugation pathway</keyword>
<dbReference type="Pfam" id="PF22437">
    <property type="entry name" value="DBF4_BRCT"/>
    <property type="match status" value="1"/>
</dbReference>
<dbReference type="SMART" id="SM00586">
    <property type="entry name" value="ZnF_DBF"/>
    <property type="match status" value="1"/>
</dbReference>
<dbReference type="GO" id="GO:0005524">
    <property type="term" value="F:ATP binding"/>
    <property type="evidence" value="ECO:0007669"/>
    <property type="project" value="UniProtKB-KW"/>
</dbReference>
<dbReference type="InterPro" id="IPR023313">
    <property type="entry name" value="UBQ-conjugating_AS"/>
</dbReference>
<protein>
    <submittedName>
        <fullName evidence="13">Ubiquitin-conjugating enzyme E2</fullName>
    </submittedName>
</protein>
<dbReference type="AlphaFoldDB" id="A0A1V2LPS2"/>
<dbReference type="PROSITE" id="PS50127">
    <property type="entry name" value="UBC_2"/>
    <property type="match status" value="1"/>
</dbReference>
<dbReference type="FunFam" id="6.10.250.3410:FF:000001">
    <property type="entry name" value="Protein DBF4 homolog A"/>
    <property type="match status" value="1"/>
</dbReference>
<comment type="caution">
    <text evidence="13">The sequence shown here is derived from an EMBL/GenBank/DDBJ whole genome shotgun (WGS) entry which is preliminary data.</text>
</comment>
<evidence type="ECO:0000256" key="5">
    <source>
        <dbReference type="ARBA" id="ARBA00022786"/>
    </source>
</evidence>
<evidence type="ECO:0000313" key="14">
    <source>
        <dbReference type="Proteomes" id="UP000189274"/>
    </source>
</evidence>
<evidence type="ECO:0000256" key="4">
    <source>
        <dbReference type="ARBA" id="ARBA00022771"/>
    </source>
</evidence>
<dbReference type="Gene3D" id="3.10.110.10">
    <property type="entry name" value="Ubiquitin Conjugating Enzyme"/>
    <property type="match status" value="1"/>
</dbReference>
<evidence type="ECO:0000259" key="11">
    <source>
        <dbReference type="PROSITE" id="PS50127"/>
    </source>
</evidence>
<evidence type="ECO:0000256" key="7">
    <source>
        <dbReference type="ARBA" id="ARBA00022840"/>
    </source>
</evidence>
<dbReference type="GO" id="GO:0005739">
    <property type="term" value="C:mitochondrion"/>
    <property type="evidence" value="ECO:0007669"/>
    <property type="project" value="InterPro"/>
</dbReference>
<evidence type="ECO:0000256" key="9">
    <source>
        <dbReference type="PROSITE-ProRule" id="PRU10133"/>
    </source>
</evidence>
<sequence length="1051" mass="121160">MRFRFPRLSRSQFELAKFTFYLMTPITIMYYVGIDTDRKFNVPGYWPDPDTLNKIPKEPHEIQAELARIRQERLEKRRRLEEKARQLGITPDSVDKDQDQDQDQDPESESERQQTQIEAILWKEFRELTHPKTGLKQVHVDVEENDVFLWKVSLMVVDPESIYNGACLQGQMRFPSNYPYSPPSFRFTPAIFHPNVYPDGRLCISILHSAGQQEASDEPLNITWSPAQKVESVLLSILSLLEDPNVASPANVEAGIAYRKQRDLYNDKEAKRHFQPGRALDTHLPSMTDRLPLKDTSKKFVNNIQPAPSSFNVLTKSKPTLVFVKPKDPPQPALQSPIVHAHKLTSGDAIPKLMGTSTPKKDGYVPCLQPTSQLLATNKAQQLDNQQLQQQQQQQQQQQVQVTTKKMTGNELYKWQQTWREILPKSFIYFEHDDSNDREKKKAMLALKKLGASIEPFFGENVTIIVSRRNFDKNSHYPNGDIFRYAIKKQLKVWTIEKVFRFLNHLGEEILNTDEYEELSNISNSNSNSISISNSNSQAVNNYSNNNLNNNNNNLTNLLLKERLFGPSDCDPSVRRNDFKYFTGFYMYIWDLTHKTRPVAVREWKDKTSIPKIHHSTNGKSLFIPETKPQNPIGILKRHQRRIQCLEDSHNFRQEIIDSCYETARYSSIKIRIPTYEEREMYKRQWEGSYYKFLEEHPVEKLKLVYNNLSNEEKKPFAKIFDPFYELENIVDTQSTQIVNGGETNETNGRKLCDYEELIEDFDEENFARLGSDDKVQCLGQRAVEQNDRDLQILKRIPKLIRKDTLMNPSNSGATDCKLREYGEITASGIQASGINPSGSYSHGTNVTYGNGLAPSKSHVINKALTNETKRIIVLDPANHSKETKRKQQKQQAEKEQLERQDKDAIEELIDQLPEEECADDSTNGKNSINDDQLAALRSVETANNPFVSDGFPNKRIKLSRGTSTTKTKKVKVPAKELQVEKSRINLGIFKEPKQEKNKHELKPGYCENCRVKYSDFSEHVDSKKHRSFAEDASNFLQIDELIKVLRADSN</sequence>
<dbReference type="InterPro" id="IPR050113">
    <property type="entry name" value="Ub_conjugating_enzyme"/>
</dbReference>
<keyword evidence="7" id="KW-0067">ATP-binding</keyword>
<dbReference type="InterPro" id="IPR000608">
    <property type="entry name" value="UBC"/>
</dbReference>
<dbReference type="PROSITE" id="PS51265">
    <property type="entry name" value="ZF_DBF4"/>
    <property type="match status" value="1"/>
</dbReference>
<keyword evidence="3" id="KW-0547">Nucleotide-binding</keyword>
<dbReference type="Pfam" id="PF08630">
    <property type="entry name" value="Dfp1_Him1_M"/>
    <property type="match status" value="1"/>
</dbReference>
<dbReference type="Proteomes" id="UP000189274">
    <property type="component" value="Unassembled WGS sequence"/>
</dbReference>
<dbReference type="PANTHER" id="PTHR24067">
    <property type="entry name" value="UBIQUITIN-CONJUGATING ENZYME E2"/>
    <property type="match status" value="1"/>
</dbReference>
<organism evidence="13 14">
    <name type="scientific">Pichia kudriavzevii</name>
    <name type="common">Yeast</name>
    <name type="synonym">Issatchenkia orientalis</name>
    <dbReference type="NCBI Taxonomy" id="4909"/>
    <lineage>
        <taxon>Eukaryota</taxon>
        <taxon>Fungi</taxon>
        <taxon>Dikarya</taxon>
        <taxon>Ascomycota</taxon>
        <taxon>Saccharomycotina</taxon>
        <taxon>Pichiomycetes</taxon>
        <taxon>Pichiales</taxon>
        <taxon>Pichiaceae</taxon>
        <taxon>Pichia</taxon>
    </lineage>
</organism>
<dbReference type="GO" id="GO:0005634">
    <property type="term" value="C:nucleus"/>
    <property type="evidence" value="ECO:0007669"/>
    <property type="project" value="UniProtKB-ARBA"/>
</dbReference>
<evidence type="ECO:0000256" key="10">
    <source>
        <dbReference type="SAM" id="MobiDB-lite"/>
    </source>
</evidence>
<evidence type="ECO:0000313" key="13">
    <source>
        <dbReference type="EMBL" id="ONH75118.1"/>
    </source>
</evidence>
<evidence type="ECO:0000256" key="2">
    <source>
        <dbReference type="ARBA" id="ARBA00022723"/>
    </source>
</evidence>
<evidence type="ECO:0000259" key="12">
    <source>
        <dbReference type="PROSITE" id="PS51265"/>
    </source>
</evidence>
<dbReference type="Gene3D" id="6.10.250.3410">
    <property type="entry name" value="DBF zinc finger"/>
    <property type="match status" value="1"/>
</dbReference>
<name>A0A1V2LPS2_PICKU</name>
<dbReference type="Gene3D" id="3.40.50.10190">
    <property type="entry name" value="BRCT domain"/>
    <property type="match status" value="1"/>
</dbReference>
<evidence type="ECO:0000256" key="3">
    <source>
        <dbReference type="ARBA" id="ARBA00022741"/>
    </source>
</evidence>
<feature type="domain" description="UBC core" evidence="11">
    <location>
        <begin position="116"/>
        <end position="278"/>
    </location>
</feature>
<keyword evidence="1" id="KW-0808">Transferase</keyword>
<dbReference type="InterPro" id="IPR013939">
    <property type="entry name" value="Regulatory_Dfp1/Him1"/>
</dbReference>
<dbReference type="InterPro" id="IPR016135">
    <property type="entry name" value="UBQ-conjugating_enzyme/RWD"/>
</dbReference>
<dbReference type="VEuPathDB" id="FungiDB:C5L36_0D04960"/>
<feature type="compositionally biased region" description="Basic and acidic residues" evidence="10">
    <location>
        <begin position="892"/>
        <end position="902"/>
    </location>
</feature>
<dbReference type="SMART" id="SM00212">
    <property type="entry name" value="UBCc"/>
    <property type="match status" value="1"/>
</dbReference>
<evidence type="ECO:0000256" key="8">
    <source>
        <dbReference type="PROSITE-ProRule" id="PRU00600"/>
    </source>
</evidence>
<feature type="active site" description="Glycyl thioester intermediate" evidence="9">
    <location>
        <position position="203"/>
    </location>
</feature>
<gene>
    <name evidence="13" type="ORF">BOH78_1989</name>
</gene>
<dbReference type="GO" id="GO:0003676">
    <property type="term" value="F:nucleic acid binding"/>
    <property type="evidence" value="ECO:0007669"/>
    <property type="project" value="InterPro"/>
</dbReference>